<dbReference type="EMBL" id="SRLO01001304">
    <property type="protein sequence ID" value="TNN39160.1"/>
    <property type="molecule type" value="Genomic_DNA"/>
</dbReference>
<name>A0A4Z2FE35_9TELE</name>
<reference evidence="1 2" key="1">
    <citation type="submission" date="2019-03" db="EMBL/GenBank/DDBJ databases">
        <title>First draft genome of Liparis tanakae, snailfish: a comprehensive survey of snailfish specific genes.</title>
        <authorList>
            <person name="Kim W."/>
            <person name="Song I."/>
            <person name="Jeong J.-H."/>
            <person name="Kim D."/>
            <person name="Kim S."/>
            <person name="Ryu S."/>
            <person name="Song J.Y."/>
            <person name="Lee S.K."/>
        </authorList>
    </citation>
    <scope>NUCLEOTIDE SEQUENCE [LARGE SCALE GENOMIC DNA]</scope>
    <source>
        <tissue evidence="1">Muscle</tissue>
    </source>
</reference>
<keyword evidence="2" id="KW-1185">Reference proteome</keyword>
<accession>A0A4Z2FE35</accession>
<sequence length="59" mass="6261">MIGAVSSRTDPSAAVKGRGNAEEVILEAPWLIWELSEGRTGRHWVHGASACAAKKSSEV</sequence>
<gene>
    <name evidence="1" type="ORF">EYF80_050666</name>
</gene>
<protein>
    <submittedName>
        <fullName evidence="1">Uncharacterized protein</fullName>
    </submittedName>
</protein>
<organism evidence="1 2">
    <name type="scientific">Liparis tanakae</name>
    <name type="common">Tanaka's snailfish</name>
    <dbReference type="NCBI Taxonomy" id="230148"/>
    <lineage>
        <taxon>Eukaryota</taxon>
        <taxon>Metazoa</taxon>
        <taxon>Chordata</taxon>
        <taxon>Craniata</taxon>
        <taxon>Vertebrata</taxon>
        <taxon>Euteleostomi</taxon>
        <taxon>Actinopterygii</taxon>
        <taxon>Neopterygii</taxon>
        <taxon>Teleostei</taxon>
        <taxon>Neoteleostei</taxon>
        <taxon>Acanthomorphata</taxon>
        <taxon>Eupercaria</taxon>
        <taxon>Perciformes</taxon>
        <taxon>Cottioidei</taxon>
        <taxon>Cottales</taxon>
        <taxon>Liparidae</taxon>
        <taxon>Liparis</taxon>
    </lineage>
</organism>
<evidence type="ECO:0000313" key="1">
    <source>
        <dbReference type="EMBL" id="TNN39160.1"/>
    </source>
</evidence>
<comment type="caution">
    <text evidence="1">The sequence shown here is derived from an EMBL/GenBank/DDBJ whole genome shotgun (WGS) entry which is preliminary data.</text>
</comment>
<proteinExistence type="predicted"/>
<dbReference type="Proteomes" id="UP000314294">
    <property type="component" value="Unassembled WGS sequence"/>
</dbReference>
<evidence type="ECO:0000313" key="2">
    <source>
        <dbReference type="Proteomes" id="UP000314294"/>
    </source>
</evidence>
<dbReference type="AlphaFoldDB" id="A0A4Z2FE35"/>